<evidence type="ECO:0000313" key="2">
    <source>
        <dbReference type="Proteomes" id="UP001225042"/>
    </source>
</evidence>
<organism evidence="1 2">
    <name type="scientific">Enterobacter soli</name>
    <dbReference type="NCBI Taxonomy" id="885040"/>
    <lineage>
        <taxon>Bacteria</taxon>
        <taxon>Pseudomonadati</taxon>
        <taxon>Pseudomonadota</taxon>
        <taxon>Gammaproteobacteria</taxon>
        <taxon>Enterobacterales</taxon>
        <taxon>Enterobacteriaceae</taxon>
        <taxon>Enterobacter</taxon>
    </lineage>
</organism>
<gene>
    <name evidence="1" type="ORF">RBJ67_14870</name>
</gene>
<name>A0AAW8H991_9ENTR</name>
<dbReference type="RefSeq" id="WP_306683511.1">
    <property type="nucleotide sequence ID" value="NZ_JAVDKR010000005.1"/>
</dbReference>
<reference evidence="1 2" key="1">
    <citation type="submission" date="2023-08" db="EMBL/GenBank/DDBJ databases">
        <authorList>
            <person name="Dale J."/>
        </authorList>
    </citation>
    <scope>NUCLEOTIDE SEQUENCE [LARGE SCALE GENOMIC DNA]</scope>
    <source>
        <strain evidence="1 2">2023EL-00788</strain>
    </source>
</reference>
<dbReference type="AlphaFoldDB" id="A0AAW8H991"/>
<evidence type="ECO:0008006" key="3">
    <source>
        <dbReference type="Google" id="ProtNLM"/>
    </source>
</evidence>
<sequence length="161" mass="18469">MSVKTSSRLKWGSLVVLLGLLFISALLYVPKNTSVVDCTSDLNLELGKDDEKIVARIHLVVHFVPNELSYITEYGVVAYNNQRYIVDRYARLRYSDDNRHSFIEFKREGIDKNSAETLPDALSEKLTSAQKVFLFKVRKLRDGIWSISDLRRTVLICAKID</sequence>
<comment type="caution">
    <text evidence="1">The sequence shown here is derived from an EMBL/GenBank/DDBJ whole genome shotgun (WGS) entry which is preliminary data.</text>
</comment>
<proteinExistence type="predicted"/>
<dbReference type="Proteomes" id="UP001225042">
    <property type="component" value="Unassembled WGS sequence"/>
</dbReference>
<protein>
    <recommendedName>
        <fullName evidence="3">FidL-like membrane protein</fullName>
    </recommendedName>
</protein>
<dbReference type="EMBL" id="JAVDKS010000006">
    <property type="protein sequence ID" value="MDQ2257413.1"/>
    <property type="molecule type" value="Genomic_DNA"/>
</dbReference>
<accession>A0AAW8H991</accession>
<evidence type="ECO:0000313" key="1">
    <source>
        <dbReference type="EMBL" id="MDQ2257413.1"/>
    </source>
</evidence>
<keyword evidence="2" id="KW-1185">Reference proteome</keyword>